<feature type="transmembrane region" description="Helical" evidence="1">
    <location>
        <begin position="18"/>
        <end position="41"/>
    </location>
</feature>
<proteinExistence type="predicted"/>
<keyword evidence="1" id="KW-1133">Transmembrane helix</keyword>
<evidence type="ECO:0000313" key="3">
    <source>
        <dbReference type="Proteomes" id="UP000465009"/>
    </source>
</evidence>
<organism evidence="2 3">
    <name type="scientific">Flavobacterium phage vB_FspS_snusmum6-2</name>
    <dbReference type="NCBI Taxonomy" id="2686274"/>
    <lineage>
        <taxon>Viruses</taxon>
        <taxon>Duplodnaviria</taxon>
        <taxon>Heunggongvirae</taxon>
        <taxon>Uroviricota</taxon>
        <taxon>Caudoviricetes</taxon>
        <taxon>Muminvirus</taxon>
        <taxon>Muminvirus snusmum</taxon>
    </lineage>
</organism>
<gene>
    <name evidence="2" type="ORF">snusmum62_gp021</name>
</gene>
<evidence type="ECO:0000256" key="1">
    <source>
        <dbReference type="SAM" id="Phobius"/>
    </source>
</evidence>
<name>A0A6B9LFB0_9CAUD</name>
<dbReference type="Proteomes" id="UP000465009">
    <property type="component" value="Segment"/>
</dbReference>
<protein>
    <submittedName>
        <fullName evidence="2">Uncharacterized protein</fullName>
    </submittedName>
</protein>
<dbReference type="EMBL" id="MN812235">
    <property type="protein sequence ID" value="QHB40667.1"/>
    <property type="molecule type" value="Genomic_DNA"/>
</dbReference>
<accession>A0A6B9LFB0</accession>
<keyword evidence="1" id="KW-0812">Transmembrane</keyword>
<keyword evidence="1" id="KW-0472">Membrane</keyword>
<sequence>MVSGLTFNLFANFSTNDFLSISCCSLCIMILFFTNIQTILIQITQQRYL</sequence>
<reference evidence="2 3" key="1">
    <citation type="journal article" date="2020" name="Viruses">
        <title>Diversity and Host Interactions Among Virulent and Temperate Baltic Sea Flavobacterium Phages.</title>
        <authorList>
            <person name="Nilsson E."/>
            <person name="Bayfield O.W."/>
            <person name="Lundin D."/>
            <person name="Antson A.A."/>
            <person name="Holmfeldt K."/>
        </authorList>
    </citation>
    <scope>NUCLEOTIDE SEQUENCE [LARGE SCALE GENOMIC DNA]</scope>
</reference>
<evidence type="ECO:0000313" key="2">
    <source>
        <dbReference type="EMBL" id="QHB40667.1"/>
    </source>
</evidence>